<feature type="domain" description="D-isomer specific 2-hydroxyacid dehydrogenase catalytic" evidence="5">
    <location>
        <begin position="9"/>
        <end position="335"/>
    </location>
</feature>
<protein>
    <submittedName>
        <fullName evidence="7">Hydroxyacid dehydrogenase</fullName>
    </submittedName>
</protein>
<dbReference type="RefSeq" id="WP_102712898.1">
    <property type="nucleotide sequence ID" value="NZ_PJKA01000006.1"/>
</dbReference>
<dbReference type="Pfam" id="PF00389">
    <property type="entry name" value="2-Hacid_dh"/>
    <property type="match status" value="1"/>
</dbReference>
<dbReference type="Proteomes" id="UP000236000">
    <property type="component" value="Unassembled WGS sequence"/>
</dbReference>
<evidence type="ECO:0000259" key="6">
    <source>
        <dbReference type="Pfam" id="PF02826"/>
    </source>
</evidence>
<evidence type="ECO:0000256" key="1">
    <source>
        <dbReference type="ARBA" id="ARBA00005854"/>
    </source>
</evidence>
<gene>
    <name evidence="7" type="ORF">CXU22_04345</name>
</gene>
<dbReference type="InterPro" id="IPR006139">
    <property type="entry name" value="D-isomer_2_OHA_DH_cat_dom"/>
</dbReference>
<evidence type="ECO:0000256" key="4">
    <source>
        <dbReference type="RuleBase" id="RU003719"/>
    </source>
</evidence>
<evidence type="ECO:0000313" key="8">
    <source>
        <dbReference type="Proteomes" id="UP000236000"/>
    </source>
</evidence>
<dbReference type="GO" id="GO:0051287">
    <property type="term" value="F:NAD binding"/>
    <property type="evidence" value="ECO:0007669"/>
    <property type="project" value="InterPro"/>
</dbReference>
<name>A0A2N8HFG1_9BACT</name>
<keyword evidence="2 4" id="KW-0560">Oxidoreductase</keyword>
<dbReference type="GO" id="GO:0008720">
    <property type="term" value="F:D-lactate dehydrogenase (NAD+) activity"/>
    <property type="evidence" value="ECO:0007669"/>
    <property type="project" value="TreeGrafter"/>
</dbReference>
<reference evidence="7 8" key="1">
    <citation type="journal article" date="2017" name="BMC Genomics">
        <title>Genome sequencing of 39 Akkermansia muciniphila isolates reveals its population structure, genomic and functional diverisity, and global distribution in mammalian gut microbiotas.</title>
        <authorList>
            <person name="Guo X."/>
            <person name="Li S."/>
            <person name="Zhang J."/>
            <person name="Wu F."/>
            <person name="Li X."/>
            <person name="Wu D."/>
            <person name="Zhang M."/>
            <person name="Ou Z."/>
            <person name="Jie Z."/>
            <person name="Yan Q."/>
            <person name="Li P."/>
            <person name="Yi J."/>
            <person name="Peng Y."/>
        </authorList>
    </citation>
    <scope>NUCLEOTIDE SEQUENCE [LARGE SCALE GENOMIC DNA]</scope>
    <source>
        <strain evidence="7 8">GP24</strain>
    </source>
</reference>
<keyword evidence="3" id="KW-0520">NAD</keyword>
<comment type="caution">
    <text evidence="7">The sequence shown here is derived from an EMBL/GenBank/DDBJ whole genome shotgun (WGS) entry which is preliminary data.</text>
</comment>
<proteinExistence type="inferred from homology"/>
<evidence type="ECO:0000256" key="3">
    <source>
        <dbReference type="ARBA" id="ARBA00023027"/>
    </source>
</evidence>
<sequence length="342" mass="38833">MTDQPCRIAFFDAKPYDRDSFNPINERDFHYDIRYFKGHLTPDSVPLTRGMDVACIFVNDTADREVIRSLKENGVRLLALRCAGFNNVDLKAAEEVDLPVVRVPWYSPYAVAEHAVALMLALNRKIHRAYWRTRDGNFSLHGLMGFDMNGKTAGIIGTGKIARILIRILKGFGMNILAYDPYPDQRFAEEAGITYTTLDDLYARSDIISLHCPLTPETEYLINADSIRKMKDGVMIINTGRGKLINTEMLIDGLKSKKVGSAGLDVYEEEGEYFYEDKSDRIIDDDTLARLLSFNNVILTSHQGFFTKEALHNIAEVTLRNIRDFLEGKPLENRVSLHQEKA</sequence>
<dbReference type="InterPro" id="IPR029753">
    <property type="entry name" value="D-isomer_DH_CS"/>
</dbReference>
<dbReference type="Gene3D" id="3.40.50.720">
    <property type="entry name" value="NAD(P)-binding Rossmann-like Domain"/>
    <property type="match status" value="2"/>
</dbReference>
<evidence type="ECO:0000313" key="7">
    <source>
        <dbReference type="EMBL" id="PNC19022.1"/>
    </source>
</evidence>
<dbReference type="SUPFAM" id="SSF51735">
    <property type="entry name" value="NAD(P)-binding Rossmann-fold domains"/>
    <property type="match status" value="1"/>
</dbReference>
<dbReference type="AlphaFoldDB" id="A0A2N8HFG1"/>
<evidence type="ECO:0000256" key="2">
    <source>
        <dbReference type="ARBA" id="ARBA00023002"/>
    </source>
</evidence>
<dbReference type="FunFam" id="3.40.50.720:FF:000292">
    <property type="entry name" value="Putative D-lactate dehydrogenase"/>
    <property type="match status" value="1"/>
</dbReference>
<dbReference type="OrthoDB" id="9805416at2"/>
<dbReference type="InterPro" id="IPR058205">
    <property type="entry name" value="D-LDH-like"/>
</dbReference>
<dbReference type="PANTHER" id="PTHR43026:SF1">
    <property type="entry name" value="2-HYDROXYACID DEHYDROGENASE HOMOLOG 1-RELATED"/>
    <property type="match status" value="1"/>
</dbReference>
<dbReference type="PROSITE" id="PS00671">
    <property type="entry name" value="D_2_HYDROXYACID_DH_3"/>
    <property type="match status" value="1"/>
</dbReference>
<feature type="domain" description="D-isomer specific 2-hydroxyacid dehydrogenase NAD-binding" evidence="6">
    <location>
        <begin position="116"/>
        <end position="304"/>
    </location>
</feature>
<dbReference type="EMBL" id="PJKA01000006">
    <property type="protein sequence ID" value="PNC19022.1"/>
    <property type="molecule type" value="Genomic_DNA"/>
</dbReference>
<dbReference type="PROSITE" id="PS00670">
    <property type="entry name" value="D_2_HYDROXYACID_DH_2"/>
    <property type="match status" value="1"/>
</dbReference>
<dbReference type="SUPFAM" id="SSF52283">
    <property type="entry name" value="Formate/glycerate dehydrogenase catalytic domain-like"/>
    <property type="match status" value="1"/>
</dbReference>
<dbReference type="InterPro" id="IPR036291">
    <property type="entry name" value="NAD(P)-bd_dom_sf"/>
</dbReference>
<dbReference type="CDD" id="cd12183">
    <property type="entry name" value="LDH_like_2"/>
    <property type="match status" value="1"/>
</dbReference>
<accession>A0A2N8HFG1</accession>
<dbReference type="InterPro" id="IPR006140">
    <property type="entry name" value="D-isomer_DH_NAD-bd"/>
</dbReference>
<dbReference type="Pfam" id="PF02826">
    <property type="entry name" value="2-Hacid_dh_C"/>
    <property type="match status" value="1"/>
</dbReference>
<evidence type="ECO:0000259" key="5">
    <source>
        <dbReference type="Pfam" id="PF00389"/>
    </source>
</evidence>
<dbReference type="PANTHER" id="PTHR43026">
    <property type="entry name" value="2-HYDROXYACID DEHYDROGENASE HOMOLOG 1-RELATED"/>
    <property type="match status" value="1"/>
</dbReference>
<organism evidence="7 8">
    <name type="scientific">Akkermansia muciniphila</name>
    <dbReference type="NCBI Taxonomy" id="239935"/>
    <lineage>
        <taxon>Bacteria</taxon>
        <taxon>Pseudomonadati</taxon>
        <taxon>Verrucomicrobiota</taxon>
        <taxon>Verrucomicrobiia</taxon>
        <taxon>Verrucomicrobiales</taxon>
        <taxon>Akkermansiaceae</taxon>
        <taxon>Akkermansia</taxon>
    </lineage>
</organism>
<comment type="similarity">
    <text evidence="1 4">Belongs to the D-isomer specific 2-hydroxyacid dehydrogenase family.</text>
</comment>